<feature type="compositionally biased region" description="Basic and acidic residues" evidence="1">
    <location>
        <begin position="37"/>
        <end position="52"/>
    </location>
</feature>
<evidence type="ECO:0000313" key="2">
    <source>
        <dbReference type="EMBL" id="QHT58709.1"/>
    </source>
</evidence>
<reference evidence="2 3" key="1">
    <citation type="submission" date="2020-01" db="EMBL/GenBank/DDBJ databases">
        <title>Paenibacillus sp. nov., isolated from tomato rhizosphere.</title>
        <authorList>
            <person name="Weon H.-Y."/>
            <person name="Lee S.A."/>
        </authorList>
    </citation>
    <scope>NUCLEOTIDE SEQUENCE [LARGE SCALE GENOMIC DNA]</scope>
    <source>
        <strain evidence="2 3">12200R-189</strain>
    </source>
</reference>
<dbReference type="KEGG" id="plyc:GXP70_01070"/>
<gene>
    <name evidence="2" type="ORF">GXP70_01070</name>
</gene>
<keyword evidence="3" id="KW-1185">Reference proteome</keyword>
<name>A0A6C0FUU6_9BACL</name>
<dbReference type="EMBL" id="CP048209">
    <property type="protein sequence ID" value="QHT58709.1"/>
    <property type="molecule type" value="Genomic_DNA"/>
</dbReference>
<dbReference type="AlphaFoldDB" id="A0A6C0FUU6"/>
<feature type="region of interest" description="Disordered" evidence="1">
    <location>
        <begin position="102"/>
        <end position="163"/>
    </location>
</feature>
<dbReference type="Proteomes" id="UP000476064">
    <property type="component" value="Chromosome"/>
</dbReference>
<evidence type="ECO:0000313" key="3">
    <source>
        <dbReference type="Proteomes" id="UP000476064"/>
    </source>
</evidence>
<sequence>MEPDISGTAADGGTEAAVQRAQVIPLERRNARQRRARDKEQRMPDERARETVPIHVWTHEQPPVTYKNKPRAPEARMLDPIAEIRKQMKGAALEKPLFGTIKQQPQPQPLFGGDQLEPPAGQLHLKAVSSQPKPKPVSDERQRKRTTVIPFKPGREPAILWDQ</sequence>
<organism evidence="2 3">
    <name type="scientific">Paenibacillus lycopersici</name>
    <dbReference type="NCBI Taxonomy" id="2704462"/>
    <lineage>
        <taxon>Bacteria</taxon>
        <taxon>Bacillati</taxon>
        <taxon>Bacillota</taxon>
        <taxon>Bacilli</taxon>
        <taxon>Bacillales</taxon>
        <taxon>Paenibacillaceae</taxon>
        <taxon>Paenibacillus</taxon>
    </lineage>
</organism>
<protein>
    <submittedName>
        <fullName evidence="2">Uncharacterized protein</fullName>
    </submittedName>
</protein>
<proteinExistence type="predicted"/>
<accession>A0A6C0FUU6</accession>
<evidence type="ECO:0000256" key="1">
    <source>
        <dbReference type="SAM" id="MobiDB-lite"/>
    </source>
</evidence>
<feature type="region of interest" description="Disordered" evidence="1">
    <location>
        <begin position="1"/>
        <end position="73"/>
    </location>
</feature>